<reference evidence="2 3" key="1">
    <citation type="submission" date="2014-02" db="EMBL/GenBank/DDBJ databases">
        <title>The small core and large imbalanced accessory genome model reveals a collaborative survival strategy of Sorangium cellulosum strains in nature.</title>
        <authorList>
            <person name="Han K."/>
            <person name="Peng R."/>
            <person name="Blom J."/>
            <person name="Li Y.-Z."/>
        </authorList>
    </citation>
    <scope>NUCLEOTIDE SEQUENCE [LARGE SCALE GENOMIC DNA]</scope>
    <source>
        <strain evidence="2 3">So0157-18</strain>
    </source>
</reference>
<dbReference type="InterPro" id="IPR018445">
    <property type="entry name" value="Put_Phosphate_transp_reg"/>
</dbReference>
<dbReference type="Proteomes" id="UP000075604">
    <property type="component" value="Unassembled WGS sequence"/>
</dbReference>
<proteinExistence type="inferred from homology"/>
<dbReference type="InterPro" id="IPR038078">
    <property type="entry name" value="PhoU-like_sf"/>
</dbReference>
<dbReference type="Gene3D" id="1.20.58.220">
    <property type="entry name" value="Phosphate transport system protein phou homolog 2, domain 2"/>
    <property type="match status" value="1"/>
</dbReference>
<dbReference type="Pfam" id="PF01865">
    <property type="entry name" value="PhoU_div"/>
    <property type="match status" value="1"/>
</dbReference>
<dbReference type="InterPro" id="IPR052912">
    <property type="entry name" value="UPF0111_domain"/>
</dbReference>
<evidence type="ECO:0000313" key="3">
    <source>
        <dbReference type="Proteomes" id="UP000075604"/>
    </source>
</evidence>
<dbReference type="EMBL" id="JELX01003853">
    <property type="protein sequence ID" value="KYF51141.1"/>
    <property type="molecule type" value="Genomic_DNA"/>
</dbReference>
<organism evidence="2 3">
    <name type="scientific">Sorangium cellulosum</name>
    <name type="common">Polyangium cellulosum</name>
    <dbReference type="NCBI Taxonomy" id="56"/>
    <lineage>
        <taxon>Bacteria</taxon>
        <taxon>Pseudomonadati</taxon>
        <taxon>Myxococcota</taxon>
        <taxon>Polyangia</taxon>
        <taxon>Polyangiales</taxon>
        <taxon>Polyangiaceae</taxon>
        <taxon>Sorangium</taxon>
    </lineage>
</organism>
<evidence type="ECO:0000313" key="2">
    <source>
        <dbReference type="EMBL" id="KYF51141.1"/>
    </source>
</evidence>
<evidence type="ECO:0000256" key="1">
    <source>
        <dbReference type="ARBA" id="ARBA00008591"/>
    </source>
</evidence>
<name>A0A150P691_SORCE</name>
<dbReference type="AlphaFoldDB" id="A0A150P691"/>
<comment type="similarity">
    <text evidence="1">Belongs to the UPF0111 family.</text>
</comment>
<comment type="caution">
    <text evidence="2">The sequence shown here is derived from an EMBL/GenBank/DDBJ whole genome shotgun (WGS) entry which is preliminary data.</text>
</comment>
<dbReference type="PANTHER" id="PTHR37298:SF1">
    <property type="entry name" value="UPF0111 PROTEIN YKAA"/>
    <property type="match status" value="1"/>
</dbReference>
<dbReference type="PANTHER" id="PTHR37298">
    <property type="entry name" value="UPF0111 PROTEIN YKAA"/>
    <property type="match status" value="1"/>
</dbReference>
<sequence>MGLTRDAVFFDALANHAQRSVAASELLLEMLDQLDEAPALARRISDLEDEGDKITHGCLAALHQTWITPLDREEIHALITRLDDVLDCIEAASVRLVLFEVGSALPEAALPEARQLAQAVVDSCTAMSLAVQSLRDLKGQPNLLELCVEINKLENVADGHYRTALAALFKKGNDPLLVMKWRDIYDLLENATDRCEDVANIIEGIVLEHA</sequence>
<protein>
    <submittedName>
        <fullName evidence="2">Pit accessory protein</fullName>
    </submittedName>
</protein>
<accession>A0A150P691</accession>
<gene>
    <name evidence="2" type="ORF">BE04_48600</name>
</gene>